<reference evidence="1" key="1">
    <citation type="submission" date="2022-11" db="EMBL/GenBank/DDBJ databases">
        <title>Marilongibacter aestuarii gen. nov., sp. nov., isolated from tidal flat sediment.</title>
        <authorList>
            <person name="Jiayan W."/>
        </authorList>
    </citation>
    <scope>NUCLEOTIDE SEQUENCE</scope>
    <source>
        <strain evidence="1">Z1-6</strain>
    </source>
</reference>
<comment type="caution">
    <text evidence="1">The sequence shown here is derived from an EMBL/GenBank/DDBJ whole genome shotgun (WGS) entry which is preliminary data.</text>
</comment>
<dbReference type="Proteomes" id="UP001145087">
    <property type="component" value="Unassembled WGS sequence"/>
</dbReference>
<sequence>MKLFEPFKIKYMPKASVLIDEILDHLLHQQKNDSEPGFHNGYNQVILKNQRSDIVQKAMLLKSKIEVLEKD</sequence>
<keyword evidence="2" id="KW-1185">Reference proteome</keyword>
<organism evidence="1 2">
    <name type="scientific">Draconibacterium aestuarii</name>
    <dbReference type="NCBI Taxonomy" id="2998507"/>
    <lineage>
        <taxon>Bacteria</taxon>
        <taxon>Pseudomonadati</taxon>
        <taxon>Bacteroidota</taxon>
        <taxon>Bacteroidia</taxon>
        <taxon>Marinilabiliales</taxon>
        <taxon>Prolixibacteraceae</taxon>
        <taxon>Draconibacterium</taxon>
    </lineage>
</organism>
<gene>
    <name evidence="1" type="ORF">OU798_07555</name>
</gene>
<evidence type="ECO:0000313" key="1">
    <source>
        <dbReference type="EMBL" id="MCY1720193.1"/>
    </source>
</evidence>
<dbReference type="RefSeq" id="WP_343332527.1">
    <property type="nucleotide sequence ID" value="NZ_JAPOHD010000013.1"/>
</dbReference>
<evidence type="ECO:0000313" key="2">
    <source>
        <dbReference type="Proteomes" id="UP001145087"/>
    </source>
</evidence>
<dbReference type="AlphaFoldDB" id="A0A9X3J594"/>
<accession>A0A9X3J594</accession>
<dbReference type="EMBL" id="JAPOHD010000013">
    <property type="protein sequence ID" value="MCY1720193.1"/>
    <property type="molecule type" value="Genomic_DNA"/>
</dbReference>
<proteinExistence type="predicted"/>
<protein>
    <submittedName>
        <fullName evidence="1">Uncharacterized protein</fullName>
    </submittedName>
</protein>
<name>A0A9X3J594_9BACT</name>